<reference evidence="2 3" key="1">
    <citation type="journal article" date="2015" name="Sci. Rep.">
        <title>Chromosome-level genome map provides insights into diverse defense mechanisms in the medicinal fungus Ganoderma sinense.</title>
        <authorList>
            <person name="Zhu Y."/>
            <person name="Xu J."/>
            <person name="Sun C."/>
            <person name="Zhou S."/>
            <person name="Xu H."/>
            <person name="Nelson D.R."/>
            <person name="Qian J."/>
            <person name="Song J."/>
            <person name="Luo H."/>
            <person name="Xiang L."/>
            <person name="Li Y."/>
            <person name="Xu Z."/>
            <person name="Ji A."/>
            <person name="Wang L."/>
            <person name="Lu S."/>
            <person name="Hayward A."/>
            <person name="Sun W."/>
            <person name="Li X."/>
            <person name="Schwartz D.C."/>
            <person name="Wang Y."/>
            <person name="Chen S."/>
        </authorList>
    </citation>
    <scope>NUCLEOTIDE SEQUENCE [LARGE SCALE GENOMIC DNA]</scope>
    <source>
        <strain evidence="2 3">ZZ0214-1</strain>
    </source>
</reference>
<organism evidence="2 3">
    <name type="scientific">Ganoderma sinense ZZ0214-1</name>
    <dbReference type="NCBI Taxonomy" id="1077348"/>
    <lineage>
        <taxon>Eukaryota</taxon>
        <taxon>Fungi</taxon>
        <taxon>Dikarya</taxon>
        <taxon>Basidiomycota</taxon>
        <taxon>Agaricomycotina</taxon>
        <taxon>Agaricomycetes</taxon>
        <taxon>Polyporales</taxon>
        <taxon>Polyporaceae</taxon>
        <taxon>Ganoderma</taxon>
    </lineage>
</organism>
<dbReference type="EMBL" id="AYKW01000012">
    <property type="protein sequence ID" value="PIL31919.1"/>
    <property type="molecule type" value="Genomic_DNA"/>
</dbReference>
<feature type="region of interest" description="Disordered" evidence="1">
    <location>
        <begin position="74"/>
        <end position="99"/>
    </location>
</feature>
<proteinExistence type="predicted"/>
<sequence length="99" mass="11486">MTAALSIEELQDFHSQYPSRGRRRRQKDGIFDDSEYVPEVEEYKESYEHAWARARLTLKERGLPTKGVDIDEYIHLGTPDVTDSESDSEGDYESEDDLN</sequence>
<evidence type="ECO:0000313" key="2">
    <source>
        <dbReference type="EMBL" id="PIL31919.1"/>
    </source>
</evidence>
<dbReference type="AlphaFoldDB" id="A0A2G8SDT9"/>
<accession>A0A2G8SDT9</accession>
<protein>
    <submittedName>
        <fullName evidence="2">Uncharacterized protein</fullName>
    </submittedName>
</protein>
<gene>
    <name evidence="2" type="ORF">GSI_06623</name>
</gene>
<evidence type="ECO:0000256" key="1">
    <source>
        <dbReference type="SAM" id="MobiDB-lite"/>
    </source>
</evidence>
<comment type="caution">
    <text evidence="2">The sequence shown here is derived from an EMBL/GenBank/DDBJ whole genome shotgun (WGS) entry which is preliminary data.</text>
</comment>
<keyword evidence="3" id="KW-1185">Reference proteome</keyword>
<feature type="compositionally biased region" description="Acidic residues" evidence="1">
    <location>
        <begin position="82"/>
        <end position="99"/>
    </location>
</feature>
<dbReference type="Proteomes" id="UP000230002">
    <property type="component" value="Unassembled WGS sequence"/>
</dbReference>
<evidence type="ECO:0000313" key="3">
    <source>
        <dbReference type="Proteomes" id="UP000230002"/>
    </source>
</evidence>
<name>A0A2G8SDT9_9APHY</name>